<dbReference type="STRING" id="350688.Clos_0034"/>
<gene>
    <name evidence="6" type="ordered locus">Clos_0034</name>
</gene>
<reference evidence="7" key="1">
    <citation type="submission" date="2007-10" db="EMBL/GenBank/DDBJ databases">
        <title>Complete genome of Alkaliphilus oremlandii OhILAs.</title>
        <authorList>
            <person name="Copeland A."/>
            <person name="Lucas S."/>
            <person name="Lapidus A."/>
            <person name="Barry K."/>
            <person name="Detter J.C."/>
            <person name="Glavina del Rio T."/>
            <person name="Hammon N."/>
            <person name="Israni S."/>
            <person name="Dalin E."/>
            <person name="Tice H."/>
            <person name="Pitluck S."/>
            <person name="Chain P."/>
            <person name="Malfatti S."/>
            <person name="Shin M."/>
            <person name="Vergez L."/>
            <person name="Schmutz J."/>
            <person name="Larimer F."/>
            <person name="Land M."/>
            <person name="Hauser L."/>
            <person name="Kyrpides N."/>
            <person name="Mikhailova N."/>
            <person name="Stolz J.F."/>
            <person name="Dawson A."/>
            <person name="Fisher E."/>
            <person name="Crable B."/>
            <person name="Perera E."/>
            <person name="Lisak J."/>
            <person name="Ranganathan M."/>
            <person name="Basu P."/>
            <person name="Richardson P."/>
        </authorList>
    </citation>
    <scope>NUCLEOTIDE SEQUENCE [LARGE SCALE GENOMIC DNA]</scope>
    <source>
        <strain evidence="7">OhILAs</strain>
    </source>
</reference>
<proteinExistence type="inferred from homology"/>
<feature type="transmembrane region" description="Helical" evidence="5">
    <location>
        <begin position="261"/>
        <end position="282"/>
    </location>
</feature>
<feature type="transmembrane region" description="Helical" evidence="5">
    <location>
        <begin position="130"/>
        <end position="148"/>
    </location>
</feature>
<keyword evidence="5" id="KW-1003">Cell membrane</keyword>
<feature type="transmembrane region" description="Helical" evidence="5">
    <location>
        <begin position="168"/>
        <end position="199"/>
    </location>
</feature>
<dbReference type="PANTHER" id="PTHR43483">
    <property type="entry name" value="MEMBRANE TRANSPORTER PROTEIN HI_0806-RELATED"/>
    <property type="match status" value="1"/>
</dbReference>
<feature type="transmembrane region" description="Helical" evidence="5">
    <location>
        <begin position="6"/>
        <end position="24"/>
    </location>
</feature>
<dbReference type="eggNOG" id="COG0730">
    <property type="taxonomic scope" value="Bacteria"/>
</dbReference>
<dbReference type="Pfam" id="PF01925">
    <property type="entry name" value="TauE"/>
    <property type="match status" value="2"/>
</dbReference>
<dbReference type="Proteomes" id="UP000000269">
    <property type="component" value="Chromosome"/>
</dbReference>
<dbReference type="RefSeq" id="WP_012157919.1">
    <property type="nucleotide sequence ID" value="NC_009922.1"/>
</dbReference>
<sequence length="295" mass="31438">MLKLVLGVLTVLVAWFTIIFLKDFNNNKNNLESNSWVKVGIIGFITNFFDTLGIGSFAPTTALLKAFKQTKDKVIPGTLNVACTIPVVTEAFIFMTVIEVEPVTLIGMLSAAAIGAWVGAGIVSKLPEKKIQITMGIALFVTAFLMFASKMGWMPGGGEAIGLEGGKLVFAIAANFVLGALMTAGIGLYAPCMALVYFLGMSPSVAFPIMMGSCAFLMPVASVKFVKEGAYDRKASLGITLGGIVGVFIAAYIVKSLPLNVLGWVIILVILYTSTTMLLSAFKPRKESDVVQNLR</sequence>
<feature type="transmembrane region" description="Helical" evidence="5">
    <location>
        <begin position="105"/>
        <end position="124"/>
    </location>
</feature>
<comment type="similarity">
    <text evidence="5">Belongs to the 4-toluene sulfonate uptake permease (TSUP) (TC 2.A.102) family.</text>
</comment>
<dbReference type="PANTHER" id="PTHR43483:SF3">
    <property type="entry name" value="MEMBRANE TRANSPORTER PROTEIN HI_0806-RELATED"/>
    <property type="match status" value="1"/>
</dbReference>
<feature type="transmembrane region" description="Helical" evidence="5">
    <location>
        <begin position="36"/>
        <end position="58"/>
    </location>
</feature>
<evidence type="ECO:0000256" key="4">
    <source>
        <dbReference type="ARBA" id="ARBA00023136"/>
    </source>
</evidence>
<protein>
    <recommendedName>
        <fullName evidence="5">Probable membrane transporter protein</fullName>
    </recommendedName>
</protein>
<evidence type="ECO:0000313" key="7">
    <source>
        <dbReference type="Proteomes" id="UP000000269"/>
    </source>
</evidence>
<organism evidence="6 7">
    <name type="scientific">Alkaliphilus oremlandii (strain OhILAs)</name>
    <name type="common">Clostridium oremlandii (strain OhILAs)</name>
    <dbReference type="NCBI Taxonomy" id="350688"/>
    <lineage>
        <taxon>Bacteria</taxon>
        <taxon>Bacillati</taxon>
        <taxon>Bacillota</taxon>
        <taxon>Clostridia</taxon>
        <taxon>Peptostreptococcales</taxon>
        <taxon>Natronincolaceae</taxon>
        <taxon>Alkaliphilus</taxon>
    </lineage>
</organism>
<evidence type="ECO:0000313" key="6">
    <source>
        <dbReference type="EMBL" id="ABW17604.1"/>
    </source>
</evidence>
<feature type="transmembrane region" description="Helical" evidence="5">
    <location>
        <begin position="78"/>
        <end position="98"/>
    </location>
</feature>
<comment type="subcellular location">
    <subcellularLocation>
        <location evidence="5">Cell membrane</location>
        <topology evidence="5">Multi-pass membrane protein</topology>
    </subcellularLocation>
    <subcellularLocation>
        <location evidence="1">Membrane</location>
        <topology evidence="1">Multi-pass membrane protein</topology>
    </subcellularLocation>
</comment>
<name>A8MED3_ALKOO</name>
<dbReference type="AlphaFoldDB" id="A8MED3"/>
<keyword evidence="7" id="KW-1185">Reference proteome</keyword>
<accession>A8MED3</accession>
<evidence type="ECO:0000256" key="2">
    <source>
        <dbReference type="ARBA" id="ARBA00022692"/>
    </source>
</evidence>
<dbReference type="EMBL" id="CP000853">
    <property type="protein sequence ID" value="ABW17604.1"/>
    <property type="molecule type" value="Genomic_DNA"/>
</dbReference>
<keyword evidence="2 5" id="KW-0812">Transmembrane</keyword>
<keyword evidence="4 5" id="KW-0472">Membrane</keyword>
<dbReference type="OrthoDB" id="357960at2"/>
<feature type="transmembrane region" description="Helical" evidence="5">
    <location>
        <begin position="235"/>
        <end position="255"/>
    </location>
</feature>
<evidence type="ECO:0000256" key="5">
    <source>
        <dbReference type="RuleBase" id="RU363041"/>
    </source>
</evidence>
<dbReference type="KEGG" id="aoe:Clos_0034"/>
<keyword evidence="3 5" id="KW-1133">Transmembrane helix</keyword>
<dbReference type="HOGENOM" id="CLU_040170_0_0_9"/>
<feature type="transmembrane region" description="Helical" evidence="5">
    <location>
        <begin position="205"/>
        <end position="223"/>
    </location>
</feature>
<dbReference type="GO" id="GO:0005886">
    <property type="term" value="C:plasma membrane"/>
    <property type="evidence" value="ECO:0007669"/>
    <property type="project" value="UniProtKB-SubCell"/>
</dbReference>
<evidence type="ECO:0000256" key="3">
    <source>
        <dbReference type="ARBA" id="ARBA00022989"/>
    </source>
</evidence>
<evidence type="ECO:0000256" key="1">
    <source>
        <dbReference type="ARBA" id="ARBA00004141"/>
    </source>
</evidence>
<dbReference type="InterPro" id="IPR002781">
    <property type="entry name" value="TM_pro_TauE-like"/>
</dbReference>